<dbReference type="SUPFAM" id="SSF56112">
    <property type="entry name" value="Protein kinase-like (PK-like)"/>
    <property type="match status" value="1"/>
</dbReference>
<gene>
    <name evidence="1" type="ORF">BDV24DRAFT_154043</name>
</gene>
<name>A0A5N6XXM3_9EURO</name>
<evidence type="ECO:0008006" key="2">
    <source>
        <dbReference type="Google" id="ProtNLM"/>
    </source>
</evidence>
<protein>
    <recommendedName>
        <fullName evidence="2">Protein kinase domain-containing protein</fullName>
    </recommendedName>
</protein>
<reference evidence="1" key="1">
    <citation type="submission" date="2019-04" db="EMBL/GenBank/DDBJ databases">
        <title>Friends and foes A comparative genomics study of 23 Aspergillus species from section Flavi.</title>
        <authorList>
            <consortium name="DOE Joint Genome Institute"/>
            <person name="Kjaerbolling I."/>
            <person name="Vesth T."/>
            <person name="Frisvad J.C."/>
            <person name="Nybo J.L."/>
            <person name="Theobald S."/>
            <person name="Kildgaard S."/>
            <person name="Isbrandt T."/>
            <person name="Kuo A."/>
            <person name="Sato A."/>
            <person name="Lyhne E.K."/>
            <person name="Kogle M.E."/>
            <person name="Wiebenga A."/>
            <person name="Kun R.S."/>
            <person name="Lubbers R.J."/>
            <person name="Makela M.R."/>
            <person name="Barry K."/>
            <person name="Chovatia M."/>
            <person name="Clum A."/>
            <person name="Daum C."/>
            <person name="Haridas S."/>
            <person name="He G."/>
            <person name="LaButti K."/>
            <person name="Lipzen A."/>
            <person name="Mondo S."/>
            <person name="Riley R."/>
            <person name="Salamov A."/>
            <person name="Simmons B.A."/>
            <person name="Magnuson J.K."/>
            <person name="Henrissat B."/>
            <person name="Mortensen U.H."/>
            <person name="Larsen T.O."/>
            <person name="Devries R.P."/>
            <person name="Grigoriev I.V."/>
            <person name="Machida M."/>
            <person name="Baker S.E."/>
            <person name="Andersen M.R."/>
        </authorList>
    </citation>
    <scope>NUCLEOTIDE SEQUENCE</scope>
    <source>
        <strain evidence="1">CBS 117612</strain>
    </source>
</reference>
<dbReference type="EMBL" id="ML737174">
    <property type="protein sequence ID" value="KAE8337904.1"/>
    <property type="molecule type" value="Genomic_DNA"/>
</dbReference>
<evidence type="ECO:0000313" key="1">
    <source>
        <dbReference type="EMBL" id="KAE8337904.1"/>
    </source>
</evidence>
<dbReference type="OrthoDB" id="2156052at2759"/>
<dbReference type="InterPro" id="IPR011009">
    <property type="entry name" value="Kinase-like_dom_sf"/>
</dbReference>
<accession>A0A5N6XXM3</accession>
<dbReference type="Proteomes" id="UP000325558">
    <property type="component" value="Unassembled WGS sequence"/>
</dbReference>
<proteinExistence type="predicted"/>
<sequence>MGPCGSCGSSGAPFKITCSTFGYTVVGKGTTSKHWRKVSREAEVYGVRQRAQGSAIPVFLGAINLAKTYFLHGAGRIRHMLFMGWDGENVGHAVNKTIQRAISRSVKNIRYFGISYHDLRPENILWNAELQRALIIDSHLCSLDRRPLHKRPDAFKRQRCGPKEYKSKRLRVV</sequence>
<dbReference type="AlphaFoldDB" id="A0A5N6XXM3"/>
<organism evidence="1">
    <name type="scientific">Aspergillus arachidicola</name>
    <dbReference type="NCBI Taxonomy" id="656916"/>
    <lineage>
        <taxon>Eukaryota</taxon>
        <taxon>Fungi</taxon>
        <taxon>Dikarya</taxon>
        <taxon>Ascomycota</taxon>
        <taxon>Pezizomycotina</taxon>
        <taxon>Eurotiomycetes</taxon>
        <taxon>Eurotiomycetidae</taxon>
        <taxon>Eurotiales</taxon>
        <taxon>Aspergillaceae</taxon>
        <taxon>Aspergillus</taxon>
        <taxon>Aspergillus subgen. Circumdati</taxon>
    </lineage>
</organism>